<dbReference type="GO" id="GO:0030956">
    <property type="term" value="C:glutamyl-tRNA(Gln) amidotransferase complex"/>
    <property type="evidence" value="ECO:0007669"/>
    <property type="project" value="InterPro"/>
</dbReference>
<evidence type="ECO:0000256" key="6">
    <source>
        <dbReference type="ARBA" id="ARBA00022741"/>
    </source>
</evidence>
<dbReference type="InterPro" id="IPR000120">
    <property type="entry name" value="Amidase"/>
</dbReference>
<feature type="active site" description="Acyl-ester intermediate" evidence="10">
    <location>
        <position position="169"/>
    </location>
</feature>
<gene>
    <name evidence="10" type="primary">gatA</name>
    <name evidence="12" type="ORF">COX41_05900</name>
</gene>
<comment type="subunit">
    <text evidence="2 10">Heterotrimer of A, B and C subunits.</text>
</comment>
<dbReference type="HAMAP" id="MF_00120">
    <property type="entry name" value="GatA"/>
    <property type="match status" value="1"/>
</dbReference>
<dbReference type="PANTHER" id="PTHR11895:SF151">
    <property type="entry name" value="GLUTAMYL-TRNA(GLN) AMIDOTRANSFERASE SUBUNIT A"/>
    <property type="match status" value="1"/>
</dbReference>
<dbReference type="SUPFAM" id="SSF75304">
    <property type="entry name" value="Amidase signature (AS) enzymes"/>
    <property type="match status" value="1"/>
</dbReference>
<keyword evidence="8 10" id="KW-0648">Protein biosynthesis</keyword>
<dbReference type="PROSITE" id="PS00571">
    <property type="entry name" value="AMIDASES"/>
    <property type="match status" value="1"/>
</dbReference>
<evidence type="ECO:0000259" key="11">
    <source>
        <dbReference type="Pfam" id="PF01425"/>
    </source>
</evidence>
<dbReference type="InterPro" id="IPR020556">
    <property type="entry name" value="Amidase_CS"/>
</dbReference>
<reference evidence="12 13" key="1">
    <citation type="submission" date="2017-09" db="EMBL/GenBank/DDBJ databases">
        <title>Depth-based differentiation of microbial function through sediment-hosted aquifers and enrichment of novel symbionts in the deep terrestrial subsurface.</title>
        <authorList>
            <person name="Probst A.J."/>
            <person name="Ladd B."/>
            <person name="Jarett J.K."/>
            <person name="Geller-Mcgrath D.E."/>
            <person name="Sieber C.M."/>
            <person name="Emerson J.B."/>
            <person name="Anantharaman K."/>
            <person name="Thomas B.C."/>
            <person name="Malmstrom R."/>
            <person name="Stieglmeier M."/>
            <person name="Klingl A."/>
            <person name="Woyke T."/>
            <person name="Ryan C.M."/>
            <person name="Banfield J.F."/>
        </authorList>
    </citation>
    <scope>NUCLEOTIDE SEQUENCE [LARGE SCALE GENOMIC DNA]</scope>
    <source>
        <strain evidence="12">CG23_combo_of_CG06-09_8_20_14_all_41_10</strain>
    </source>
</reference>
<proteinExistence type="inferred from homology"/>
<keyword evidence="12" id="KW-0808">Transferase</keyword>
<evidence type="ECO:0000256" key="3">
    <source>
        <dbReference type="ARBA" id="ARBA00012739"/>
    </source>
</evidence>
<dbReference type="GO" id="GO:0006412">
    <property type="term" value="P:translation"/>
    <property type="evidence" value="ECO:0007669"/>
    <property type="project" value="UniProtKB-UniRule"/>
</dbReference>
<dbReference type="InterPro" id="IPR023631">
    <property type="entry name" value="Amidase_dom"/>
</dbReference>
<comment type="function">
    <text evidence="10">Allows the formation of correctly charged Gln-tRNA(Gln) through the transamidation of misacylated Glu-tRNA(Gln) in organisms which lack glutaminyl-tRNA synthetase. The reaction takes place in the presence of glutamine and ATP through an activated gamma-phospho-Glu-tRNA(Gln).</text>
</comment>
<dbReference type="Proteomes" id="UP000231292">
    <property type="component" value="Unassembled WGS sequence"/>
</dbReference>
<evidence type="ECO:0000256" key="5">
    <source>
        <dbReference type="ARBA" id="ARBA00022598"/>
    </source>
</evidence>
<dbReference type="GO" id="GO:0005524">
    <property type="term" value="F:ATP binding"/>
    <property type="evidence" value="ECO:0007669"/>
    <property type="project" value="UniProtKB-KW"/>
</dbReference>
<dbReference type="EC" id="6.3.5.7" evidence="3 10"/>
<dbReference type="AlphaFoldDB" id="A0A2G9YJE9"/>
<evidence type="ECO:0000256" key="7">
    <source>
        <dbReference type="ARBA" id="ARBA00022840"/>
    </source>
</evidence>
<evidence type="ECO:0000256" key="9">
    <source>
        <dbReference type="ARBA" id="ARBA00047407"/>
    </source>
</evidence>
<dbReference type="EMBL" id="PCRK01000155">
    <property type="protein sequence ID" value="PIP18853.1"/>
    <property type="molecule type" value="Genomic_DNA"/>
</dbReference>
<feature type="active site" description="Charge relay system" evidence="10">
    <location>
        <position position="69"/>
    </location>
</feature>
<dbReference type="PANTHER" id="PTHR11895">
    <property type="entry name" value="TRANSAMIDASE"/>
    <property type="match status" value="1"/>
</dbReference>
<protein>
    <recommendedName>
        <fullName evidence="4 10">Glutamyl-tRNA(Gln) amidotransferase subunit A</fullName>
        <shortName evidence="10">Glu-ADT subunit A</shortName>
        <ecNumber evidence="3 10">6.3.5.7</ecNumber>
    </recommendedName>
</protein>
<sequence length="476" mass="52606">MEELNRLTAHELIEKTRNKEALSEEISASLYKRINEIDSKVKAYVRLGNTKEPAYPRTREPRGVPVTIKDNICTEGYNTECCSKILKGFIPPYDATVIKNIREAGHSYLGQKANMDEFAFGSSTENSFFGPTHNPWNLDCVPGGSSGGCAAAVASDEAIWALGSDTGGSIRQPASFCGIVGLKPTYGRVSRYGLIAFASSLDQIGPLTKDVRDSAFLMNIISGYDPDDSTSVNTPVPDYTKALVSDVKGLKIGIPKEYFVEGLGLEVKAAVEEAIDKLKKLGASFKEISLTHTEYAVPVYYIIATAEASSNLARFDGVQYGFRAKVDNLMDMYKKTRGQGFGQEAKRRIILGTFALSHGYYDAYYLRALKVRTLIKQDFDAVFKDFDCVITPTSPTPAFRIGEKMTDPLRMYLSDIYTISANLAGIPAISVPCGFTKKGLPVGLQIMAKHFDEEKLFRVAYSYEQNTEWHKMKTKL</sequence>
<organism evidence="12 13">
    <name type="scientific">Candidatus Sherwoodlollariibacterium unditelluris</name>
    <dbReference type="NCBI Taxonomy" id="1974757"/>
    <lineage>
        <taxon>Bacteria</taxon>
        <taxon>Pseudomonadati</taxon>
        <taxon>Candidatus Omnitrophota</taxon>
        <taxon>Candidatus Sherwoodlollariibacterium</taxon>
    </lineage>
</organism>
<keyword evidence="5 10" id="KW-0436">Ligase</keyword>
<dbReference type="GO" id="GO:0016740">
    <property type="term" value="F:transferase activity"/>
    <property type="evidence" value="ECO:0007669"/>
    <property type="project" value="UniProtKB-KW"/>
</dbReference>
<comment type="similarity">
    <text evidence="1 10">Belongs to the amidase family. GatA subfamily.</text>
</comment>
<evidence type="ECO:0000256" key="10">
    <source>
        <dbReference type="HAMAP-Rule" id="MF_00120"/>
    </source>
</evidence>
<accession>A0A2G9YJE9</accession>
<comment type="caution">
    <text evidence="12">The sequence shown here is derived from an EMBL/GenBank/DDBJ whole genome shotgun (WGS) entry which is preliminary data.</text>
</comment>
<evidence type="ECO:0000313" key="12">
    <source>
        <dbReference type="EMBL" id="PIP18853.1"/>
    </source>
</evidence>
<keyword evidence="7 10" id="KW-0067">ATP-binding</keyword>
<keyword evidence="6 10" id="KW-0547">Nucleotide-binding</keyword>
<name>A0A2G9YJE9_9BACT</name>
<evidence type="ECO:0000256" key="2">
    <source>
        <dbReference type="ARBA" id="ARBA00011123"/>
    </source>
</evidence>
<dbReference type="GO" id="GO:0050567">
    <property type="term" value="F:glutaminyl-tRNA synthase (glutamine-hydrolyzing) activity"/>
    <property type="evidence" value="ECO:0007669"/>
    <property type="project" value="UniProtKB-UniRule"/>
</dbReference>
<dbReference type="Pfam" id="PF01425">
    <property type="entry name" value="Amidase"/>
    <property type="match status" value="1"/>
</dbReference>
<feature type="active site" description="Charge relay system" evidence="10">
    <location>
        <position position="145"/>
    </location>
</feature>
<evidence type="ECO:0000256" key="1">
    <source>
        <dbReference type="ARBA" id="ARBA00008069"/>
    </source>
</evidence>
<dbReference type="InterPro" id="IPR036928">
    <property type="entry name" value="AS_sf"/>
</dbReference>
<evidence type="ECO:0000256" key="8">
    <source>
        <dbReference type="ARBA" id="ARBA00022917"/>
    </source>
</evidence>
<dbReference type="InterPro" id="IPR004412">
    <property type="entry name" value="GatA"/>
</dbReference>
<feature type="domain" description="Amidase" evidence="11">
    <location>
        <begin position="62"/>
        <end position="456"/>
    </location>
</feature>
<evidence type="ECO:0000256" key="4">
    <source>
        <dbReference type="ARBA" id="ARBA00014428"/>
    </source>
</evidence>
<dbReference type="NCBIfam" id="TIGR00132">
    <property type="entry name" value="gatA"/>
    <property type="match status" value="1"/>
</dbReference>
<comment type="catalytic activity">
    <reaction evidence="9 10">
        <text>L-glutamyl-tRNA(Gln) + L-glutamine + ATP + H2O = L-glutaminyl-tRNA(Gln) + L-glutamate + ADP + phosphate + H(+)</text>
        <dbReference type="Rhea" id="RHEA:17521"/>
        <dbReference type="Rhea" id="RHEA-COMP:9681"/>
        <dbReference type="Rhea" id="RHEA-COMP:9684"/>
        <dbReference type="ChEBI" id="CHEBI:15377"/>
        <dbReference type="ChEBI" id="CHEBI:15378"/>
        <dbReference type="ChEBI" id="CHEBI:29985"/>
        <dbReference type="ChEBI" id="CHEBI:30616"/>
        <dbReference type="ChEBI" id="CHEBI:43474"/>
        <dbReference type="ChEBI" id="CHEBI:58359"/>
        <dbReference type="ChEBI" id="CHEBI:78520"/>
        <dbReference type="ChEBI" id="CHEBI:78521"/>
        <dbReference type="ChEBI" id="CHEBI:456216"/>
        <dbReference type="EC" id="6.3.5.7"/>
    </reaction>
</comment>
<dbReference type="Gene3D" id="3.90.1300.10">
    <property type="entry name" value="Amidase signature (AS) domain"/>
    <property type="match status" value="1"/>
</dbReference>
<evidence type="ECO:0000313" key="13">
    <source>
        <dbReference type="Proteomes" id="UP000231292"/>
    </source>
</evidence>